<evidence type="ECO:0000313" key="7">
    <source>
        <dbReference type="EMBL" id="KAK9811491.1"/>
    </source>
</evidence>
<keyword evidence="4" id="KW-0560">Oxidoreductase</keyword>
<reference evidence="7 8" key="1">
    <citation type="journal article" date="2024" name="Nat. Commun.">
        <title>Phylogenomics reveals the evolutionary origins of lichenization in chlorophyte algae.</title>
        <authorList>
            <person name="Puginier C."/>
            <person name="Libourel C."/>
            <person name="Otte J."/>
            <person name="Skaloud P."/>
            <person name="Haon M."/>
            <person name="Grisel S."/>
            <person name="Petersen M."/>
            <person name="Berrin J.G."/>
            <person name="Delaux P.M."/>
            <person name="Dal Grande F."/>
            <person name="Keller J."/>
        </authorList>
    </citation>
    <scope>NUCLEOTIDE SEQUENCE [LARGE SCALE GENOMIC DNA]</scope>
    <source>
        <strain evidence="7 8">SAG 2043</strain>
    </source>
</reference>
<dbReference type="PRINTS" id="PR00757">
    <property type="entry name" value="AMINEOXDASEF"/>
</dbReference>
<sequence length="567" mass="63461">MGSRARVLISTRQLPIRGAKCYPRELYQGWLEEQSTAAQGVAQPVEFIKPADAKATLKKRGATEAPAYGNVAVVGAGMAGLQAAILLRERSNGNPLASTLTIFEANSRPGGRLFSHHFAADHNTYCEIGGMRLPSTHQLVWKLIDDLTKRNQKLPIIDYNMKTQRCFVGGCHGNTNDANELLKSVMNPILAELKAAAQKGQRELDTVFKALAEKYDEYSLYRYLREVAGWDLGTIEYVETMTDQTDAFQMSFIDKVIDAWEFEDDPINKTWHTIDGGMQQLPDACLSMLELDGVAIKFNSRVTKLDVGDKGKKGKILLTWTNRSGLSQCQAFDKVLLAVPPLVVRMMKTPRWSAQKELAIRALRYDPIRKIGLLFKSRWWEKLASDPVKGGQSTTDLPSRWVVYPSNDIGGEGKGALLCYSWTYDAYAHLTLTETEKVDLAMRDIKLLHGDKVKLRDGSIVTLDEQFLEGFPFEWSQSWAGGIATFFPGQWKYMYAAAQLPENNSEGEPAIFFAGEHLSKHHAWVEGALESAQQAVKQMTYDHFNAACLSKRTYAGKVIMLDDVLRD</sequence>
<feature type="binding site" evidence="5">
    <location>
        <position position="302"/>
    </location>
    <ligand>
        <name>FAD</name>
        <dbReference type="ChEBI" id="CHEBI:57692"/>
    </ligand>
</feature>
<gene>
    <name evidence="7" type="ORF">WJX72_004771</name>
</gene>
<comment type="cofactor">
    <cofactor evidence="1">
        <name>FAD</name>
        <dbReference type="ChEBI" id="CHEBI:57692"/>
    </cofactor>
</comment>
<dbReference type="Pfam" id="PF01593">
    <property type="entry name" value="Amino_oxidase"/>
    <property type="match status" value="1"/>
</dbReference>
<dbReference type="PANTHER" id="PTHR10742:SF342">
    <property type="entry name" value="AMINE OXIDASE"/>
    <property type="match status" value="1"/>
</dbReference>
<comment type="caution">
    <text evidence="7">The sequence shown here is derived from an EMBL/GenBank/DDBJ whole genome shotgun (WGS) entry which is preliminary data.</text>
</comment>
<dbReference type="GO" id="GO:0046592">
    <property type="term" value="F:polyamine oxidase activity"/>
    <property type="evidence" value="ECO:0007669"/>
    <property type="project" value="UniProtKB-ARBA"/>
</dbReference>
<dbReference type="GO" id="GO:0001716">
    <property type="term" value="F:L-amino-acid oxidase activity"/>
    <property type="evidence" value="ECO:0007669"/>
    <property type="project" value="TreeGrafter"/>
</dbReference>
<evidence type="ECO:0000256" key="2">
    <source>
        <dbReference type="ARBA" id="ARBA00004723"/>
    </source>
</evidence>
<comment type="similarity">
    <text evidence="3">Belongs to the flavin monoamine oxidase family.</text>
</comment>
<feature type="binding site" evidence="5">
    <location>
        <position position="132"/>
    </location>
    <ligand>
        <name>substrate</name>
    </ligand>
</feature>
<accession>A0AAW1PQ00</accession>
<evidence type="ECO:0000256" key="1">
    <source>
        <dbReference type="ARBA" id="ARBA00001974"/>
    </source>
</evidence>
<organism evidence="7 8">
    <name type="scientific">[Myrmecia] bisecta</name>
    <dbReference type="NCBI Taxonomy" id="41462"/>
    <lineage>
        <taxon>Eukaryota</taxon>
        <taxon>Viridiplantae</taxon>
        <taxon>Chlorophyta</taxon>
        <taxon>core chlorophytes</taxon>
        <taxon>Trebouxiophyceae</taxon>
        <taxon>Trebouxiales</taxon>
        <taxon>Trebouxiaceae</taxon>
        <taxon>Myrmecia</taxon>
    </lineage>
</organism>
<feature type="domain" description="Amine oxidase" evidence="6">
    <location>
        <begin position="78"/>
        <end position="539"/>
    </location>
</feature>
<feature type="binding site" evidence="5">
    <location>
        <begin position="104"/>
        <end position="105"/>
    </location>
    <ligand>
        <name>FAD</name>
        <dbReference type="ChEBI" id="CHEBI:57692"/>
    </ligand>
</feature>
<dbReference type="Gene3D" id="1.10.405.10">
    <property type="entry name" value="Guanine Nucleotide Dissociation Inhibitor, domain 1"/>
    <property type="match status" value="1"/>
</dbReference>
<dbReference type="Gene3D" id="3.50.50.60">
    <property type="entry name" value="FAD/NAD(P)-binding domain"/>
    <property type="match status" value="1"/>
</dbReference>
<dbReference type="GO" id="GO:0009063">
    <property type="term" value="P:amino acid catabolic process"/>
    <property type="evidence" value="ECO:0007669"/>
    <property type="project" value="TreeGrafter"/>
</dbReference>
<dbReference type="GO" id="GO:0006598">
    <property type="term" value="P:polyamine catabolic process"/>
    <property type="evidence" value="ECO:0007669"/>
    <property type="project" value="UniProtKB-ARBA"/>
</dbReference>
<evidence type="ECO:0000256" key="4">
    <source>
        <dbReference type="ARBA" id="ARBA00023002"/>
    </source>
</evidence>
<dbReference type="InterPro" id="IPR050281">
    <property type="entry name" value="Flavin_monoamine_oxidase"/>
</dbReference>
<dbReference type="Proteomes" id="UP001489004">
    <property type="component" value="Unassembled WGS sequence"/>
</dbReference>
<dbReference type="InterPro" id="IPR001613">
    <property type="entry name" value="Flavin_amine_oxidase"/>
</dbReference>
<keyword evidence="8" id="KW-1185">Reference proteome</keyword>
<evidence type="ECO:0000313" key="8">
    <source>
        <dbReference type="Proteomes" id="UP001489004"/>
    </source>
</evidence>
<dbReference type="SUPFAM" id="SSF51905">
    <property type="entry name" value="FAD/NAD(P)-binding domain"/>
    <property type="match status" value="1"/>
</dbReference>
<dbReference type="EMBL" id="JALJOR010000009">
    <property type="protein sequence ID" value="KAK9811491.1"/>
    <property type="molecule type" value="Genomic_DNA"/>
</dbReference>
<evidence type="ECO:0000256" key="3">
    <source>
        <dbReference type="ARBA" id="ARBA00005995"/>
    </source>
</evidence>
<protein>
    <recommendedName>
        <fullName evidence="6">Amine oxidase domain-containing protein</fullName>
    </recommendedName>
</protein>
<proteinExistence type="inferred from homology"/>
<evidence type="ECO:0000256" key="5">
    <source>
        <dbReference type="PIRSR" id="PIRSR601613-1"/>
    </source>
</evidence>
<feature type="binding site" evidence="5">
    <location>
        <begin position="129"/>
        <end position="132"/>
    </location>
    <ligand>
        <name>FAD</name>
        <dbReference type="ChEBI" id="CHEBI:57692"/>
    </ligand>
</feature>
<evidence type="ECO:0000259" key="6">
    <source>
        <dbReference type="Pfam" id="PF01593"/>
    </source>
</evidence>
<feature type="binding site" evidence="5">
    <location>
        <position position="516"/>
    </location>
    <ligand>
        <name>FAD</name>
        <dbReference type="ChEBI" id="CHEBI:57692"/>
    </ligand>
</feature>
<name>A0AAW1PQ00_9CHLO</name>
<comment type="pathway">
    <text evidence="2">Amine and polyamine degradation; spermine degradation.</text>
</comment>
<dbReference type="InterPro" id="IPR036188">
    <property type="entry name" value="FAD/NAD-bd_sf"/>
</dbReference>
<dbReference type="SUPFAM" id="SSF54373">
    <property type="entry name" value="FAD-linked reductases, C-terminal domain"/>
    <property type="match status" value="1"/>
</dbReference>
<dbReference type="PANTHER" id="PTHR10742">
    <property type="entry name" value="FLAVIN MONOAMINE OXIDASE"/>
    <property type="match status" value="1"/>
</dbReference>
<dbReference type="InterPro" id="IPR002937">
    <property type="entry name" value="Amino_oxidase"/>
</dbReference>
<dbReference type="Gene3D" id="3.90.660.10">
    <property type="match status" value="1"/>
</dbReference>
<dbReference type="AlphaFoldDB" id="A0AAW1PQ00"/>